<dbReference type="EMBL" id="DNWC01000170">
    <property type="protein sequence ID" value="HBJ10019.1"/>
    <property type="molecule type" value="Genomic_DNA"/>
</dbReference>
<evidence type="ECO:0000313" key="3">
    <source>
        <dbReference type="Proteomes" id="UP000262954"/>
    </source>
</evidence>
<name>A0A354M680_9BACT</name>
<dbReference type="InterPro" id="IPR025381">
    <property type="entry name" value="DUF4296"/>
</dbReference>
<protein>
    <recommendedName>
        <fullName evidence="1">DUF4296 domain-containing protein</fullName>
    </recommendedName>
</protein>
<reference evidence="2 3" key="1">
    <citation type="journal article" date="2018" name="Nat. Biotechnol.">
        <title>A standardized bacterial taxonomy based on genome phylogeny substantially revises the tree of life.</title>
        <authorList>
            <person name="Parks D.H."/>
            <person name="Chuvochina M."/>
            <person name="Waite D.W."/>
            <person name="Rinke C."/>
            <person name="Skarshewski A."/>
            <person name="Chaumeil P.A."/>
            <person name="Hugenholtz P."/>
        </authorList>
    </citation>
    <scope>NUCLEOTIDE SEQUENCE [LARGE SCALE GENOMIC DNA]</scope>
    <source>
        <strain evidence="2">UBA11482</strain>
    </source>
</reference>
<organism evidence="2 3">
    <name type="scientific">Coprobacter fastidiosus</name>
    <dbReference type="NCBI Taxonomy" id="1099853"/>
    <lineage>
        <taxon>Bacteria</taxon>
        <taxon>Pseudomonadati</taxon>
        <taxon>Bacteroidota</taxon>
        <taxon>Bacteroidia</taxon>
        <taxon>Bacteroidales</taxon>
        <taxon>Barnesiellaceae</taxon>
        <taxon>Coprobacter</taxon>
    </lineage>
</organism>
<proteinExistence type="predicted"/>
<dbReference type="AlphaFoldDB" id="A0A354M680"/>
<accession>A0A354M680</accession>
<dbReference type="Proteomes" id="UP000262954">
    <property type="component" value="Unassembled WGS sequence"/>
</dbReference>
<dbReference type="RefSeq" id="WP_195596013.1">
    <property type="nucleotide sequence ID" value="NZ_JADMPX010000025.1"/>
</dbReference>
<evidence type="ECO:0000259" key="1">
    <source>
        <dbReference type="Pfam" id="PF14129"/>
    </source>
</evidence>
<feature type="domain" description="DUF4296" evidence="1">
    <location>
        <begin position="24"/>
        <end position="107"/>
    </location>
</feature>
<comment type="caution">
    <text evidence="2">The sequence shown here is derived from an EMBL/GenBank/DDBJ whole genome shotgun (WGS) entry which is preliminary data.</text>
</comment>
<evidence type="ECO:0000313" key="2">
    <source>
        <dbReference type="EMBL" id="HBJ10019.1"/>
    </source>
</evidence>
<gene>
    <name evidence="2" type="ORF">DDY73_13560</name>
</gene>
<dbReference type="Pfam" id="PF14129">
    <property type="entry name" value="DUF4296"/>
    <property type="match status" value="1"/>
</dbReference>
<sequence>MRSLFYIALCSVILCLFPACDRTPDHIIKPKAMEDLLVDIHKSEAIIEKNYQKYGSIEQKEELRNAVLKKHGVNKALFDSSLMWYGHHLPKYIKIYDNVIARLKEEDEAVKVLIAENNSQPLSRPGDSVNIWPKEQFYVFEPHIGRSILTFDIPADDNYQEKDIFILKLKFSMLPQIHKQYPHVTLAVKHKNDSIRFISSNIRNNGWATFRVESDSSAINKIYGNIIVPSRPDWIKTYADSISLTRIRYRKSEITRPEITAENDSTATK</sequence>